<dbReference type="PANTHER" id="PTHR35984:SF1">
    <property type="entry name" value="PERIPLASMIC SERINE PROTEASE"/>
    <property type="match status" value="1"/>
</dbReference>
<dbReference type="KEGG" id="rub:GBA63_08840"/>
<dbReference type="InterPro" id="IPR002825">
    <property type="entry name" value="Pept_S49_ser-pept_pro"/>
</dbReference>
<keyword evidence="2" id="KW-1185">Reference proteome</keyword>
<dbReference type="AlphaFoldDB" id="A0A6G8Q8D9"/>
<dbReference type="EMBL" id="CP045119">
    <property type="protein sequence ID" value="QIN82740.1"/>
    <property type="molecule type" value="Genomic_DNA"/>
</dbReference>
<dbReference type="PANTHER" id="PTHR35984">
    <property type="entry name" value="PERIPLASMIC SERINE PROTEASE"/>
    <property type="match status" value="1"/>
</dbReference>
<gene>
    <name evidence="1" type="ORF">GBA63_08840</name>
</gene>
<name>A0A6G8Q8D9_9ACTN</name>
<reference evidence="1 2" key="1">
    <citation type="submission" date="2019-10" db="EMBL/GenBank/DDBJ databases">
        <title>Rubrobacter sp nov SCSIO 52090 isolated from a deep-sea sediment in the South China Sea.</title>
        <authorList>
            <person name="Chen R.W."/>
        </authorList>
    </citation>
    <scope>NUCLEOTIDE SEQUENCE [LARGE SCALE GENOMIC DNA]</scope>
    <source>
        <strain evidence="1 2">SCSIO 52909</strain>
    </source>
</reference>
<sequence>MMAERRSDPVWTQIMADIGQSHQTRQEIYAGLEVELGKPVVTLFTSFVNAAPLADADADMLEGVLQNMDLSEGFVLAINSPGGSGLAAERIINICRGYSGTGEYQAFVPNKAKSAATMVCLGASQIFMGPSSELGPVDPQLTDAQTGQWFSVYNLVQSYDDLFKRAVEANGNLEPYIQQLGRYDEREIQELRQELALSEDIATRTLAKGMMAGISESDIGEQIKVFLTPERTKTHGRPIYRDEALECGLAIKPVEVKERLWELAFELYLRANVYVSTNVTKCVETKDHAFFA</sequence>
<evidence type="ECO:0008006" key="3">
    <source>
        <dbReference type="Google" id="ProtNLM"/>
    </source>
</evidence>
<dbReference type="InterPro" id="IPR029045">
    <property type="entry name" value="ClpP/crotonase-like_dom_sf"/>
</dbReference>
<proteinExistence type="predicted"/>
<evidence type="ECO:0000313" key="1">
    <source>
        <dbReference type="EMBL" id="QIN82740.1"/>
    </source>
</evidence>
<dbReference type="Proteomes" id="UP000501452">
    <property type="component" value="Chromosome"/>
</dbReference>
<dbReference type="Gene3D" id="3.90.226.10">
    <property type="entry name" value="2-enoyl-CoA Hydratase, Chain A, domain 1"/>
    <property type="match status" value="1"/>
</dbReference>
<evidence type="ECO:0000313" key="2">
    <source>
        <dbReference type="Proteomes" id="UP000501452"/>
    </source>
</evidence>
<dbReference type="SUPFAM" id="SSF52096">
    <property type="entry name" value="ClpP/crotonase"/>
    <property type="match status" value="1"/>
</dbReference>
<accession>A0A6G8Q8D9</accession>
<dbReference type="Pfam" id="PF01972">
    <property type="entry name" value="SDH_protease"/>
    <property type="match status" value="1"/>
</dbReference>
<dbReference type="GO" id="GO:0016020">
    <property type="term" value="C:membrane"/>
    <property type="evidence" value="ECO:0007669"/>
    <property type="project" value="InterPro"/>
</dbReference>
<protein>
    <recommendedName>
        <fullName evidence="3">Serine dehydrogenase proteinase</fullName>
    </recommendedName>
</protein>
<organism evidence="1 2">
    <name type="scientific">Rubrobacter tropicus</name>
    <dbReference type="NCBI Taxonomy" id="2653851"/>
    <lineage>
        <taxon>Bacteria</taxon>
        <taxon>Bacillati</taxon>
        <taxon>Actinomycetota</taxon>
        <taxon>Rubrobacteria</taxon>
        <taxon>Rubrobacterales</taxon>
        <taxon>Rubrobacteraceae</taxon>
        <taxon>Rubrobacter</taxon>
    </lineage>
</organism>